<dbReference type="Proteomes" id="UP000193560">
    <property type="component" value="Unassembled WGS sequence"/>
</dbReference>
<feature type="compositionally biased region" description="Basic residues" evidence="4">
    <location>
        <begin position="497"/>
        <end position="509"/>
    </location>
</feature>
<evidence type="ECO:0000313" key="6">
    <source>
        <dbReference type="EMBL" id="ORZ07818.1"/>
    </source>
</evidence>
<evidence type="ECO:0000256" key="1">
    <source>
        <dbReference type="ARBA" id="ARBA00023125"/>
    </source>
</evidence>
<feature type="compositionally biased region" description="Polar residues" evidence="4">
    <location>
        <begin position="391"/>
        <end position="408"/>
    </location>
</feature>
<organism evidence="6 7">
    <name type="scientific">Absidia repens</name>
    <dbReference type="NCBI Taxonomy" id="90262"/>
    <lineage>
        <taxon>Eukaryota</taxon>
        <taxon>Fungi</taxon>
        <taxon>Fungi incertae sedis</taxon>
        <taxon>Mucoromycota</taxon>
        <taxon>Mucoromycotina</taxon>
        <taxon>Mucoromycetes</taxon>
        <taxon>Mucorales</taxon>
        <taxon>Cunninghamellaceae</taxon>
        <taxon>Absidia</taxon>
    </lineage>
</organism>
<keyword evidence="3" id="KW-0175">Coiled coil</keyword>
<dbReference type="PANTHER" id="PTHR48112">
    <property type="entry name" value="HIGH MOBILITY GROUP PROTEIN DSP1"/>
    <property type="match status" value="1"/>
</dbReference>
<dbReference type="GO" id="GO:0005634">
    <property type="term" value="C:nucleus"/>
    <property type="evidence" value="ECO:0007669"/>
    <property type="project" value="UniProtKB-UniRule"/>
</dbReference>
<evidence type="ECO:0000256" key="3">
    <source>
        <dbReference type="SAM" id="Coils"/>
    </source>
</evidence>
<dbReference type="OrthoDB" id="1919336at2759"/>
<keyword evidence="7" id="KW-1185">Reference proteome</keyword>
<feature type="compositionally biased region" description="Low complexity" evidence="4">
    <location>
        <begin position="147"/>
        <end position="156"/>
    </location>
</feature>
<dbReference type="CDD" id="cd01389">
    <property type="entry name" value="HMG-box_ROX1-like"/>
    <property type="match status" value="1"/>
</dbReference>
<dbReference type="Gene3D" id="1.10.30.10">
    <property type="entry name" value="High mobility group box domain"/>
    <property type="match status" value="2"/>
</dbReference>
<keyword evidence="1 2" id="KW-0238">DNA-binding</keyword>
<dbReference type="InterPro" id="IPR050342">
    <property type="entry name" value="HMGB"/>
</dbReference>
<protein>
    <recommendedName>
        <fullName evidence="5">HMG box domain-containing protein</fullName>
    </recommendedName>
</protein>
<feature type="compositionally biased region" description="Basic and acidic residues" evidence="4">
    <location>
        <begin position="606"/>
        <end position="617"/>
    </location>
</feature>
<feature type="region of interest" description="Disordered" evidence="4">
    <location>
        <begin position="443"/>
        <end position="515"/>
    </location>
</feature>
<dbReference type="GO" id="GO:0003677">
    <property type="term" value="F:DNA binding"/>
    <property type="evidence" value="ECO:0007669"/>
    <property type="project" value="UniProtKB-UniRule"/>
</dbReference>
<feature type="compositionally biased region" description="Basic and acidic residues" evidence="4">
    <location>
        <begin position="214"/>
        <end position="233"/>
    </location>
</feature>
<proteinExistence type="predicted"/>
<sequence>MTDGFMLFCADQTSPSMSAVTTPTLYERWNALSNENKMPYHRQAIIVNARLEETNEFQHKQQETTIDSTAGQLYGSYLNAQVPRQLVSPEAIRSAELEEKEEALGQHPFSAYPSFLSMKHSHEQQRFLHDSIKTPLPMLSIPIDHQSPSSMTQSSTPSPPPPTCSSSLHSNSTFTTTATTTSMISSNLLPPPIPQQQYHPQSYLERQHQQNSSEHMEQRTISEDRSPGRHETTCEPTKNTQISMVPQLGIGGEALLEGISNKSSIPPFITPNKSKKRRSGSTSSSITLERLKRPPNAYLLFNRDMRRKLLALDPKLTVSEISKEIGDRWKYLSPNERQHYIDAAQELKQHHLKNHPDFIYTRRSKAELAEAKRLSKAGKKSTVLEKTVSLATQSPSSYQHDRPQSPSAASHFKISKFPLQTSTTNDDNPPYENNNHQQIFLSSSSSHQNTGNTAISTIDETETTTRHTVPLPTTSSPLLKKHGRRRSQVGQQQRDPRGRKKKRHKHPTAPKHPMSGFLFFLGAVRPEVAQQFPGSTVGPISKEISSRWKNMSPNDREPWLLKAEADKARYAQEMQVYMANLKQEEEQQQQQQQQQNQSAFLSIQEKGTRSVSVDHGDTSNLDIADNIRNDPEDNMDMDNDQMIPTTVVQQKMANQGNTPLSTTTTTTTNISFSESPFSSSSTAGTASLFPFSYSNAHTFSSPSSIHPFK</sequence>
<feature type="domain" description="HMG box" evidence="5">
    <location>
        <begin position="291"/>
        <end position="359"/>
    </location>
</feature>
<feature type="region of interest" description="Disordered" evidence="4">
    <location>
        <begin position="265"/>
        <end position="288"/>
    </location>
</feature>
<dbReference type="SUPFAM" id="SSF47095">
    <property type="entry name" value="HMG-box"/>
    <property type="match status" value="2"/>
</dbReference>
<keyword evidence="2" id="KW-0539">Nucleus</keyword>
<feature type="compositionally biased region" description="Polar residues" evidence="4">
    <location>
        <begin position="443"/>
        <end position="452"/>
    </location>
</feature>
<comment type="caution">
    <text evidence="6">The sequence shown here is derived from an EMBL/GenBank/DDBJ whole genome shotgun (WGS) entry which is preliminary data.</text>
</comment>
<feature type="region of interest" description="Disordered" evidence="4">
    <location>
        <begin position="391"/>
        <end position="410"/>
    </location>
</feature>
<dbReference type="InterPro" id="IPR036910">
    <property type="entry name" value="HMG_box_dom_sf"/>
</dbReference>
<dbReference type="EMBL" id="MCGE01000033">
    <property type="protein sequence ID" value="ORZ07818.1"/>
    <property type="molecule type" value="Genomic_DNA"/>
</dbReference>
<feature type="coiled-coil region" evidence="3">
    <location>
        <begin position="567"/>
        <end position="598"/>
    </location>
</feature>
<evidence type="ECO:0000256" key="2">
    <source>
        <dbReference type="PROSITE-ProRule" id="PRU00267"/>
    </source>
</evidence>
<feature type="domain" description="HMG box" evidence="5">
    <location>
        <begin position="510"/>
        <end position="578"/>
    </location>
</feature>
<evidence type="ECO:0000256" key="4">
    <source>
        <dbReference type="SAM" id="MobiDB-lite"/>
    </source>
</evidence>
<feature type="region of interest" description="Disordered" evidence="4">
    <location>
        <begin position="138"/>
        <end position="236"/>
    </location>
</feature>
<name>A0A1X2I262_9FUNG</name>
<gene>
    <name evidence="6" type="ORF">BCR42DRAFT_425541</name>
</gene>
<feature type="DNA-binding region" description="HMG box" evidence="2">
    <location>
        <begin position="291"/>
        <end position="359"/>
    </location>
</feature>
<dbReference type="STRING" id="90262.A0A1X2I262"/>
<dbReference type="AlphaFoldDB" id="A0A1X2I262"/>
<feature type="region of interest" description="Disordered" evidence="4">
    <location>
        <begin position="605"/>
        <end position="639"/>
    </location>
</feature>
<accession>A0A1X2I262</accession>
<dbReference type="PROSITE" id="PS50118">
    <property type="entry name" value="HMG_BOX_2"/>
    <property type="match status" value="2"/>
</dbReference>
<reference evidence="6 7" key="1">
    <citation type="submission" date="2016-07" db="EMBL/GenBank/DDBJ databases">
        <title>Pervasive Adenine N6-methylation of Active Genes in Fungi.</title>
        <authorList>
            <consortium name="DOE Joint Genome Institute"/>
            <person name="Mondo S.J."/>
            <person name="Dannebaum R.O."/>
            <person name="Kuo R.C."/>
            <person name="Labutti K."/>
            <person name="Haridas S."/>
            <person name="Kuo A."/>
            <person name="Salamov A."/>
            <person name="Ahrendt S.R."/>
            <person name="Lipzen A."/>
            <person name="Sullivan W."/>
            <person name="Andreopoulos W.B."/>
            <person name="Clum A."/>
            <person name="Lindquist E."/>
            <person name="Daum C."/>
            <person name="Ramamoorthy G.K."/>
            <person name="Gryganskyi A."/>
            <person name="Culley D."/>
            <person name="Magnuson J.K."/>
            <person name="James T.Y."/>
            <person name="O'Malley M.A."/>
            <person name="Stajich J.E."/>
            <person name="Spatafora J.W."/>
            <person name="Visel A."/>
            <person name="Grigoriev I.V."/>
        </authorList>
    </citation>
    <scope>NUCLEOTIDE SEQUENCE [LARGE SCALE GENOMIC DNA]</scope>
    <source>
        <strain evidence="6 7">NRRL 1336</strain>
    </source>
</reference>
<dbReference type="Pfam" id="PF00505">
    <property type="entry name" value="HMG_box"/>
    <property type="match status" value="2"/>
</dbReference>
<dbReference type="InterPro" id="IPR009071">
    <property type="entry name" value="HMG_box_dom"/>
</dbReference>
<evidence type="ECO:0000313" key="7">
    <source>
        <dbReference type="Proteomes" id="UP000193560"/>
    </source>
</evidence>
<feature type="compositionally biased region" description="Low complexity" evidence="4">
    <location>
        <begin position="164"/>
        <end position="186"/>
    </location>
</feature>
<feature type="DNA-binding region" description="HMG box" evidence="2">
    <location>
        <begin position="510"/>
        <end position="578"/>
    </location>
</feature>
<dbReference type="PANTHER" id="PTHR48112:SF22">
    <property type="entry name" value="MITOCHONDRIAL TRANSCRIPTION FACTOR A, ISOFORM B"/>
    <property type="match status" value="1"/>
</dbReference>
<dbReference type="SMART" id="SM00398">
    <property type="entry name" value="HMG"/>
    <property type="match status" value="2"/>
</dbReference>
<evidence type="ECO:0000259" key="5">
    <source>
        <dbReference type="PROSITE" id="PS50118"/>
    </source>
</evidence>